<accession>A0A1Y1V2H0</accession>
<evidence type="ECO:0000256" key="5">
    <source>
        <dbReference type="ARBA" id="ARBA00022989"/>
    </source>
</evidence>
<comment type="similarity">
    <text evidence="2 8">Belongs to the ammonia transporter channel (TC 1.A.11.2) family.</text>
</comment>
<dbReference type="SUPFAM" id="SSF111352">
    <property type="entry name" value="Ammonium transporter"/>
    <property type="match status" value="1"/>
</dbReference>
<comment type="subcellular location">
    <subcellularLocation>
        <location evidence="8">Cell membrane</location>
        <topology evidence="8">Multi-pass membrane protein</topology>
    </subcellularLocation>
    <subcellularLocation>
        <location evidence="1">Membrane</location>
        <topology evidence="1">Multi-pass membrane protein</topology>
    </subcellularLocation>
</comment>
<dbReference type="OrthoDB" id="534912at2759"/>
<evidence type="ECO:0000256" key="3">
    <source>
        <dbReference type="ARBA" id="ARBA00022448"/>
    </source>
</evidence>
<dbReference type="InterPro" id="IPR018047">
    <property type="entry name" value="Ammonium_transpt_CS"/>
</dbReference>
<feature type="transmembrane region" description="Helical" evidence="8">
    <location>
        <begin position="51"/>
        <end position="75"/>
    </location>
</feature>
<evidence type="ECO:0000256" key="6">
    <source>
        <dbReference type="ARBA" id="ARBA00023136"/>
    </source>
</evidence>
<feature type="transmembrane region" description="Helical" evidence="8">
    <location>
        <begin position="322"/>
        <end position="343"/>
    </location>
</feature>
<evidence type="ECO:0000256" key="8">
    <source>
        <dbReference type="RuleBase" id="RU362002"/>
    </source>
</evidence>
<evidence type="ECO:0000256" key="7">
    <source>
        <dbReference type="ARBA" id="ARBA00023177"/>
    </source>
</evidence>
<evidence type="ECO:0000313" key="11">
    <source>
        <dbReference type="Proteomes" id="UP000193719"/>
    </source>
</evidence>
<evidence type="ECO:0000259" key="9">
    <source>
        <dbReference type="Pfam" id="PF00909"/>
    </source>
</evidence>
<feature type="transmembrane region" description="Helical" evidence="8">
    <location>
        <begin position="399"/>
        <end position="424"/>
    </location>
</feature>
<feature type="domain" description="Ammonium transporter AmtB-like" evidence="9">
    <location>
        <begin position="52"/>
        <end position="453"/>
    </location>
</feature>
<feature type="transmembrane region" description="Helical" evidence="8">
    <location>
        <begin position="240"/>
        <end position="259"/>
    </location>
</feature>
<dbReference type="GO" id="GO:0008519">
    <property type="term" value="F:ammonium channel activity"/>
    <property type="evidence" value="ECO:0007669"/>
    <property type="project" value="InterPro"/>
</dbReference>
<dbReference type="Gene3D" id="1.10.3430.10">
    <property type="entry name" value="Ammonium transporter AmtB like domains"/>
    <property type="match status" value="1"/>
</dbReference>
<evidence type="ECO:0000256" key="4">
    <source>
        <dbReference type="ARBA" id="ARBA00022692"/>
    </source>
</evidence>
<feature type="transmembrane region" description="Helical" evidence="8">
    <location>
        <begin position="355"/>
        <end position="376"/>
    </location>
</feature>
<name>A0A1Y1V2H0_9FUNG</name>
<keyword evidence="7 8" id="KW-0924">Ammonia transport</keyword>
<dbReference type="InterPro" id="IPR001905">
    <property type="entry name" value="Ammonium_transpt"/>
</dbReference>
<reference evidence="10 11" key="2">
    <citation type="submission" date="2016-08" db="EMBL/GenBank/DDBJ databases">
        <title>Pervasive Adenine N6-methylation of Active Genes in Fungi.</title>
        <authorList>
            <consortium name="DOE Joint Genome Institute"/>
            <person name="Mondo S.J."/>
            <person name="Dannebaum R.O."/>
            <person name="Kuo R.C."/>
            <person name="Labutti K."/>
            <person name="Haridas S."/>
            <person name="Kuo A."/>
            <person name="Salamov A."/>
            <person name="Ahrendt S.R."/>
            <person name="Lipzen A."/>
            <person name="Sullivan W."/>
            <person name="Andreopoulos W.B."/>
            <person name="Clum A."/>
            <person name="Lindquist E."/>
            <person name="Daum C."/>
            <person name="Ramamoorthy G.K."/>
            <person name="Gryganskyi A."/>
            <person name="Culley D."/>
            <person name="Magnuson J.K."/>
            <person name="James T.Y."/>
            <person name="O'Malley M.A."/>
            <person name="Stajich J.E."/>
            <person name="Spatafora J.W."/>
            <person name="Visel A."/>
            <person name="Grigoriev I.V."/>
        </authorList>
    </citation>
    <scope>NUCLEOTIDE SEQUENCE [LARGE SCALE GENOMIC DNA]</scope>
    <source>
        <strain evidence="11">finn</strain>
    </source>
</reference>
<feature type="transmembrane region" description="Helical" evidence="8">
    <location>
        <begin position="271"/>
        <end position="292"/>
    </location>
</feature>
<comment type="caution">
    <text evidence="10">The sequence shown here is derived from an EMBL/GenBank/DDBJ whole genome shotgun (WGS) entry which is preliminary data.</text>
</comment>
<keyword evidence="11" id="KW-1185">Reference proteome</keyword>
<feature type="transmembrane region" description="Helical" evidence="8">
    <location>
        <begin position="82"/>
        <end position="102"/>
    </location>
</feature>
<dbReference type="GO" id="GO:0005886">
    <property type="term" value="C:plasma membrane"/>
    <property type="evidence" value="ECO:0007669"/>
    <property type="project" value="UniProtKB-SubCell"/>
</dbReference>
<dbReference type="EMBL" id="MCFH01000038">
    <property type="protein sequence ID" value="ORX45793.1"/>
    <property type="molecule type" value="Genomic_DNA"/>
</dbReference>
<feature type="transmembrane region" description="Helical" evidence="8">
    <location>
        <begin position="169"/>
        <end position="192"/>
    </location>
</feature>
<dbReference type="Pfam" id="PF00909">
    <property type="entry name" value="Ammonium_transp"/>
    <property type="match status" value="1"/>
</dbReference>
<feature type="transmembrane region" description="Helical" evidence="8">
    <location>
        <begin position="142"/>
        <end position="162"/>
    </location>
</feature>
<keyword evidence="6 8" id="KW-0472">Membrane</keyword>
<sequence length="517" mass="55819">MESLFESLSKLAVLTNQTEQILQTQVKALQNATEIVVDTVDKTSTLNGGDIAWVLIATCLVFIMTPGLGLFYAGLARTKNALSLMFVCMVSIAVVSFQWVFWGYSLAFSNTSTNGFIGNLDNIVLHNVGLKPGANSDTIPESLFMIFQCMFAVITPALAFGATAERMRILPAIVFLFFWSTLVYSIICYWTWGANGWLAKWGVMDYAGGLPVHCGSGAAAVAYCYLIGKRKDYKKHFDPHNVTFVFIGTFLLWFGWLGFNGGSSLGANARGANAMVCSHISASIAGCIWVAIDYWRTKKLSMIGFCTGAVAGLATVTPGCGFVTPCASALYGLLGAVCCNTAVTYKRKFKFDDTLDVFAVHYVGGAIGLILTGFLATESVTSLDGGSGKGAIDGNWKQVYIQIVGTITVTLWSLIMTFILLKILNWIPGLKLRISEEEELNGVDTSEMGEVAYGFMYSADGNSMTLNQDAKSLVISEMLQSVSFAGQSLSLANDAIELPQGTNEKMNKNPSNDTIKV</sequence>
<gene>
    <name evidence="10" type="ORF">BCR36DRAFT_585546</name>
</gene>
<feature type="transmembrane region" description="Helical" evidence="8">
    <location>
        <begin position="299"/>
        <end position="316"/>
    </location>
</feature>
<dbReference type="PANTHER" id="PTHR43029">
    <property type="entry name" value="AMMONIUM TRANSPORTER MEP2"/>
    <property type="match status" value="1"/>
</dbReference>
<evidence type="ECO:0000313" key="10">
    <source>
        <dbReference type="EMBL" id="ORX45793.1"/>
    </source>
</evidence>
<dbReference type="InterPro" id="IPR029020">
    <property type="entry name" value="Ammonium/urea_transptr"/>
</dbReference>
<dbReference type="FunFam" id="1.10.3430.10:FF:000011">
    <property type="entry name" value="Ammonium transporter"/>
    <property type="match status" value="1"/>
</dbReference>
<feature type="transmembrane region" description="Helical" evidence="8">
    <location>
        <begin position="204"/>
        <end position="228"/>
    </location>
</feature>
<proteinExistence type="inferred from homology"/>
<organism evidence="10 11">
    <name type="scientific">Piromyces finnis</name>
    <dbReference type="NCBI Taxonomy" id="1754191"/>
    <lineage>
        <taxon>Eukaryota</taxon>
        <taxon>Fungi</taxon>
        <taxon>Fungi incertae sedis</taxon>
        <taxon>Chytridiomycota</taxon>
        <taxon>Chytridiomycota incertae sedis</taxon>
        <taxon>Neocallimastigomycetes</taxon>
        <taxon>Neocallimastigales</taxon>
        <taxon>Neocallimastigaceae</taxon>
        <taxon>Piromyces</taxon>
    </lineage>
</organism>
<keyword evidence="5 8" id="KW-1133">Transmembrane helix</keyword>
<dbReference type="InterPro" id="IPR024041">
    <property type="entry name" value="NH4_transpt_AmtB-like_dom"/>
</dbReference>
<dbReference type="STRING" id="1754191.A0A1Y1V2H0"/>
<protein>
    <recommendedName>
        <fullName evidence="8">Ammonium transporter</fullName>
    </recommendedName>
</protein>
<evidence type="ECO:0000256" key="1">
    <source>
        <dbReference type="ARBA" id="ARBA00004141"/>
    </source>
</evidence>
<dbReference type="NCBIfam" id="TIGR00836">
    <property type="entry name" value="amt"/>
    <property type="match status" value="1"/>
</dbReference>
<keyword evidence="3 8" id="KW-0813">Transport</keyword>
<dbReference type="PANTHER" id="PTHR43029:SF10">
    <property type="entry name" value="AMMONIUM TRANSPORTER MEP2"/>
    <property type="match status" value="1"/>
</dbReference>
<dbReference type="PROSITE" id="PS01219">
    <property type="entry name" value="AMMONIUM_TRANSP"/>
    <property type="match status" value="1"/>
</dbReference>
<dbReference type="Proteomes" id="UP000193719">
    <property type="component" value="Unassembled WGS sequence"/>
</dbReference>
<keyword evidence="4 8" id="KW-0812">Transmembrane</keyword>
<dbReference type="AlphaFoldDB" id="A0A1Y1V2H0"/>
<reference evidence="10 11" key="1">
    <citation type="submission" date="2016-08" db="EMBL/GenBank/DDBJ databases">
        <title>Genomes of anaerobic fungi encode conserved fungal cellulosomes for biomass hydrolysis.</title>
        <authorList>
            <consortium name="DOE Joint Genome Institute"/>
            <person name="Haitjema C.H."/>
            <person name="Gilmore S.P."/>
            <person name="Henske J.K."/>
            <person name="Solomon K.V."/>
            <person name="De Groot R."/>
            <person name="Kuo A."/>
            <person name="Mondo S.J."/>
            <person name="Salamov A.A."/>
            <person name="Labutti K."/>
            <person name="Zhao Z."/>
            <person name="Chiniquy J."/>
            <person name="Barry K."/>
            <person name="Brewer H.M."/>
            <person name="Purvine S.O."/>
            <person name="Wright A.T."/>
            <person name="Boxma B."/>
            <person name="Van Alen T."/>
            <person name="Hackstein J.H."/>
            <person name="Baker S.E."/>
            <person name="Grigoriev I.V."/>
            <person name="O'Malley M.A."/>
        </authorList>
    </citation>
    <scope>NUCLEOTIDE SEQUENCE [LARGE SCALE GENOMIC DNA]</scope>
    <source>
        <strain evidence="11">finn</strain>
    </source>
</reference>
<evidence type="ECO:0000256" key="2">
    <source>
        <dbReference type="ARBA" id="ARBA00005887"/>
    </source>
</evidence>